<evidence type="ECO:0000256" key="3">
    <source>
        <dbReference type="ARBA" id="ARBA00008741"/>
    </source>
</evidence>
<gene>
    <name evidence="14" type="ORF">SAMN05444276_103250</name>
</gene>
<accession>A0A1H2ZVU2</accession>
<keyword evidence="9 12" id="KW-0201">Cytochrome c-type biogenesis</keyword>
<keyword evidence="7 12" id="KW-0997">Cell inner membrane</keyword>
<keyword evidence="11 12" id="KW-0472">Membrane</keyword>
<dbReference type="AlphaFoldDB" id="A0A1H2ZVU2"/>
<evidence type="ECO:0000256" key="5">
    <source>
        <dbReference type="ARBA" id="ARBA00022448"/>
    </source>
</evidence>
<evidence type="ECO:0000256" key="9">
    <source>
        <dbReference type="ARBA" id="ARBA00022748"/>
    </source>
</evidence>
<dbReference type="Pfam" id="PF04995">
    <property type="entry name" value="CcmD"/>
    <property type="match status" value="1"/>
</dbReference>
<organism evidence="14 15">
    <name type="scientific">Paracoccus sanguinis</name>
    <dbReference type="NCBI Taxonomy" id="1545044"/>
    <lineage>
        <taxon>Bacteria</taxon>
        <taxon>Pseudomonadati</taxon>
        <taxon>Pseudomonadota</taxon>
        <taxon>Alphaproteobacteria</taxon>
        <taxon>Rhodobacterales</taxon>
        <taxon>Paracoccaceae</taxon>
        <taxon>Paracoccus</taxon>
    </lineage>
</organism>
<feature type="region of interest" description="Disordered" evidence="13">
    <location>
        <begin position="35"/>
        <end position="57"/>
    </location>
</feature>
<dbReference type="GO" id="GO:0005886">
    <property type="term" value="C:plasma membrane"/>
    <property type="evidence" value="ECO:0007669"/>
    <property type="project" value="UniProtKB-SubCell"/>
</dbReference>
<name>A0A1H2ZVU2_9RHOB</name>
<evidence type="ECO:0000256" key="4">
    <source>
        <dbReference type="ARBA" id="ARBA00016461"/>
    </source>
</evidence>
<dbReference type="InterPro" id="IPR007078">
    <property type="entry name" value="Haem_export_protD_CcmD"/>
</dbReference>
<keyword evidence="15" id="KW-1185">Reference proteome</keyword>
<dbReference type="Proteomes" id="UP000182944">
    <property type="component" value="Unassembled WGS sequence"/>
</dbReference>
<dbReference type="STRING" id="1545044.SAMN05444276_103250"/>
<evidence type="ECO:0000256" key="6">
    <source>
        <dbReference type="ARBA" id="ARBA00022475"/>
    </source>
</evidence>
<dbReference type="GO" id="GO:0017004">
    <property type="term" value="P:cytochrome complex assembly"/>
    <property type="evidence" value="ECO:0007669"/>
    <property type="project" value="UniProtKB-KW"/>
</dbReference>
<proteinExistence type="inferred from homology"/>
<comment type="similarity">
    <text evidence="3 12">Belongs to the CcmD/CycX/HelD family.</text>
</comment>
<evidence type="ECO:0000256" key="2">
    <source>
        <dbReference type="ARBA" id="ARBA00004377"/>
    </source>
</evidence>
<protein>
    <recommendedName>
        <fullName evidence="4 12">Heme exporter protein D</fullName>
    </recommendedName>
</protein>
<dbReference type="GO" id="GO:0015886">
    <property type="term" value="P:heme transport"/>
    <property type="evidence" value="ECO:0007669"/>
    <property type="project" value="InterPro"/>
</dbReference>
<evidence type="ECO:0000256" key="1">
    <source>
        <dbReference type="ARBA" id="ARBA00002442"/>
    </source>
</evidence>
<comment type="subcellular location">
    <subcellularLocation>
        <location evidence="2 12">Cell inner membrane</location>
        <topology evidence="2 12">Single-pass membrane protein</topology>
    </subcellularLocation>
</comment>
<evidence type="ECO:0000256" key="7">
    <source>
        <dbReference type="ARBA" id="ARBA00022519"/>
    </source>
</evidence>
<keyword evidence="8 12" id="KW-0812">Transmembrane</keyword>
<sequence length="57" mass="6344">MMVELGKYAVPVLSAWAISLALIVALVVQTLAASARARRDLERVEPPRNRQQESRRG</sequence>
<reference evidence="15" key="1">
    <citation type="submission" date="2016-10" db="EMBL/GenBank/DDBJ databases">
        <authorList>
            <person name="Varghese N."/>
            <person name="Submissions S."/>
        </authorList>
    </citation>
    <scope>NUCLEOTIDE SEQUENCE [LARGE SCALE GENOMIC DNA]</scope>
    <source>
        <strain evidence="15">DSM 29303</strain>
    </source>
</reference>
<evidence type="ECO:0000256" key="10">
    <source>
        <dbReference type="ARBA" id="ARBA00022989"/>
    </source>
</evidence>
<feature type="compositionally biased region" description="Basic and acidic residues" evidence="13">
    <location>
        <begin position="37"/>
        <end position="57"/>
    </location>
</feature>
<evidence type="ECO:0000256" key="8">
    <source>
        <dbReference type="ARBA" id="ARBA00022692"/>
    </source>
</evidence>
<dbReference type="NCBIfam" id="TIGR03141">
    <property type="entry name" value="cytochro_ccmD"/>
    <property type="match status" value="1"/>
</dbReference>
<dbReference type="RefSeq" id="WP_331429044.1">
    <property type="nucleotide sequence ID" value="NZ_FNNA01000003.1"/>
</dbReference>
<evidence type="ECO:0000313" key="14">
    <source>
        <dbReference type="EMBL" id="SDX21533.1"/>
    </source>
</evidence>
<evidence type="ECO:0000256" key="13">
    <source>
        <dbReference type="SAM" id="MobiDB-lite"/>
    </source>
</evidence>
<evidence type="ECO:0000313" key="15">
    <source>
        <dbReference type="Proteomes" id="UP000182944"/>
    </source>
</evidence>
<keyword evidence="6 12" id="KW-1003">Cell membrane</keyword>
<comment type="function">
    <text evidence="1 12">Required for the export of heme to the periplasm for the biogenesis of c-type cytochromes.</text>
</comment>
<evidence type="ECO:0000256" key="12">
    <source>
        <dbReference type="RuleBase" id="RU363101"/>
    </source>
</evidence>
<keyword evidence="10 12" id="KW-1133">Transmembrane helix</keyword>
<keyword evidence="5 12" id="KW-0813">Transport</keyword>
<evidence type="ECO:0000256" key="11">
    <source>
        <dbReference type="ARBA" id="ARBA00023136"/>
    </source>
</evidence>
<feature type="transmembrane region" description="Helical" evidence="12">
    <location>
        <begin position="12"/>
        <end position="33"/>
    </location>
</feature>
<dbReference type="EMBL" id="FNNA01000003">
    <property type="protein sequence ID" value="SDX21533.1"/>
    <property type="molecule type" value="Genomic_DNA"/>
</dbReference>